<dbReference type="OrthoDB" id="1112390at2759"/>
<dbReference type="AlphaFoldDB" id="A0A6D2KC08"/>
<organism evidence="2 3">
    <name type="scientific">Microthlaspi erraticum</name>
    <dbReference type="NCBI Taxonomy" id="1685480"/>
    <lineage>
        <taxon>Eukaryota</taxon>
        <taxon>Viridiplantae</taxon>
        <taxon>Streptophyta</taxon>
        <taxon>Embryophyta</taxon>
        <taxon>Tracheophyta</taxon>
        <taxon>Spermatophyta</taxon>
        <taxon>Magnoliopsida</taxon>
        <taxon>eudicotyledons</taxon>
        <taxon>Gunneridae</taxon>
        <taxon>Pentapetalae</taxon>
        <taxon>rosids</taxon>
        <taxon>malvids</taxon>
        <taxon>Brassicales</taxon>
        <taxon>Brassicaceae</taxon>
        <taxon>Coluteocarpeae</taxon>
        <taxon>Microthlaspi</taxon>
    </lineage>
</organism>
<feature type="region of interest" description="Disordered" evidence="1">
    <location>
        <begin position="1"/>
        <end position="41"/>
    </location>
</feature>
<dbReference type="Proteomes" id="UP000467841">
    <property type="component" value="Unassembled WGS sequence"/>
</dbReference>
<name>A0A6D2KC08_9BRAS</name>
<evidence type="ECO:0000256" key="1">
    <source>
        <dbReference type="SAM" id="MobiDB-lite"/>
    </source>
</evidence>
<dbReference type="EMBL" id="CACVBM020001362">
    <property type="protein sequence ID" value="CAA7047010.1"/>
    <property type="molecule type" value="Genomic_DNA"/>
</dbReference>
<proteinExistence type="predicted"/>
<comment type="caution">
    <text evidence="2">The sequence shown here is derived from an EMBL/GenBank/DDBJ whole genome shotgun (WGS) entry which is preliminary data.</text>
</comment>
<keyword evidence="3" id="KW-1185">Reference proteome</keyword>
<reference evidence="2" key="1">
    <citation type="submission" date="2020-01" db="EMBL/GenBank/DDBJ databases">
        <authorList>
            <person name="Mishra B."/>
        </authorList>
    </citation>
    <scope>NUCLEOTIDE SEQUENCE [LARGE SCALE GENOMIC DNA]</scope>
</reference>
<evidence type="ECO:0000313" key="3">
    <source>
        <dbReference type="Proteomes" id="UP000467841"/>
    </source>
</evidence>
<sequence length="225" mass="25196">MDDGEERPAVGARPKPAKEPNPLNQTRQDREAQVQAEAEPAELFQAQQDQAQQLLPASKILPFGDGSLFLGDWTPSGLISDPISQKEVVFAHLLQISYNKDKTVAQRRDLSYLDLAHHIKSQTKKKNFSFRNLNIPINYIREVGLYKDEKITGPGVKTKGNFDHRQEASKKFVYETLETTPLGIVIDNSPEFECIEMGIHHVPAIPRNTNTGSLGVGSHQVEWIS</sequence>
<evidence type="ECO:0000313" key="2">
    <source>
        <dbReference type="EMBL" id="CAA7047010.1"/>
    </source>
</evidence>
<gene>
    <name evidence="2" type="ORF">MERR_LOCUS34245</name>
</gene>
<protein>
    <submittedName>
        <fullName evidence="2">Uncharacterized protein</fullName>
    </submittedName>
</protein>
<accession>A0A6D2KC08</accession>